<dbReference type="InterPro" id="IPR002109">
    <property type="entry name" value="Glutaredoxin"/>
</dbReference>
<protein>
    <submittedName>
        <fullName evidence="2">Glutaredoxin family protein</fullName>
    </submittedName>
</protein>
<reference evidence="2 3" key="1">
    <citation type="submission" date="2019-07" db="EMBL/GenBank/DDBJ databases">
        <title>Salinicoccus cyprini sp. nov., isolated from gastro-intestinal tract of mirror carp, Cyprinus carpio var. specularis, collected from Gobind Sagar Reservoir, Himachal Pradesh, India.</title>
        <authorList>
            <person name="Talwar C."/>
            <person name="Singh A.K."/>
            <person name="Lal R."/>
            <person name="Negi R.K."/>
        </authorList>
    </citation>
    <scope>NUCLEOTIDE SEQUENCE [LARGE SCALE GENOMIC DNA]</scope>
    <source>
        <strain evidence="2 3">CT19</strain>
    </source>
</reference>
<organism evidence="2 3">
    <name type="scientific">Salinicoccus cyprini</name>
    <dbReference type="NCBI Taxonomy" id="2493691"/>
    <lineage>
        <taxon>Bacteria</taxon>
        <taxon>Bacillati</taxon>
        <taxon>Bacillota</taxon>
        <taxon>Bacilli</taxon>
        <taxon>Bacillales</taxon>
        <taxon>Staphylococcaceae</taxon>
        <taxon>Salinicoccus</taxon>
    </lineage>
</organism>
<dbReference type="InterPro" id="IPR036249">
    <property type="entry name" value="Thioredoxin-like_sf"/>
</dbReference>
<dbReference type="EMBL" id="VMSJ01000002">
    <property type="protein sequence ID" value="TVT28142.1"/>
    <property type="molecule type" value="Genomic_DNA"/>
</dbReference>
<evidence type="ECO:0000313" key="3">
    <source>
        <dbReference type="Proteomes" id="UP000315103"/>
    </source>
</evidence>
<comment type="caution">
    <text evidence="2">The sequence shown here is derived from an EMBL/GenBank/DDBJ whole genome shotgun (WGS) entry which is preliminary data.</text>
</comment>
<dbReference type="RefSeq" id="WP_145287773.1">
    <property type="nucleotide sequence ID" value="NZ_VMSJ01000002.1"/>
</dbReference>
<dbReference type="Gene3D" id="3.40.30.10">
    <property type="entry name" value="Glutaredoxin"/>
    <property type="match status" value="1"/>
</dbReference>
<gene>
    <name evidence="2" type="ORF">FO441_06935</name>
</gene>
<evidence type="ECO:0000313" key="2">
    <source>
        <dbReference type="EMBL" id="TVT28142.1"/>
    </source>
</evidence>
<dbReference type="AlphaFoldDB" id="A0A558AV43"/>
<dbReference type="CDD" id="cd02976">
    <property type="entry name" value="NrdH"/>
    <property type="match status" value="1"/>
</dbReference>
<proteinExistence type="predicted"/>
<dbReference type="SUPFAM" id="SSF52833">
    <property type="entry name" value="Thioredoxin-like"/>
    <property type="match status" value="1"/>
</dbReference>
<accession>A0A558AV43</accession>
<keyword evidence="3" id="KW-1185">Reference proteome</keyword>
<dbReference type="Pfam" id="PF00462">
    <property type="entry name" value="Glutaredoxin"/>
    <property type="match status" value="1"/>
</dbReference>
<dbReference type="OrthoDB" id="9795531at2"/>
<feature type="domain" description="Glutaredoxin" evidence="1">
    <location>
        <begin position="7"/>
        <end position="62"/>
    </location>
</feature>
<dbReference type="PROSITE" id="PS51354">
    <property type="entry name" value="GLUTAREDOXIN_2"/>
    <property type="match status" value="1"/>
</dbReference>
<evidence type="ECO:0000259" key="1">
    <source>
        <dbReference type="Pfam" id="PF00462"/>
    </source>
</evidence>
<dbReference type="Proteomes" id="UP000315103">
    <property type="component" value="Unassembled WGS sequence"/>
</dbReference>
<name>A0A558AV43_9STAP</name>
<sequence length="89" mass="10399">MNKKVNVVVWEEQDCPYCEEVKRYLTENGFEFRTIDVTGNEALREVLLIKYDVDHVPVVEIGFGKRFDAVTGMGISKLEKTLRHYRMSN</sequence>